<keyword evidence="10" id="KW-1015">Disulfide bond</keyword>
<proteinExistence type="inferred from homology"/>
<dbReference type="EC" id="1.8.1.4" evidence="3 13"/>
<dbReference type="InterPro" id="IPR023753">
    <property type="entry name" value="FAD/NAD-binding_dom"/>
</dbReference>
<gene>
    <name evidence="16" type="primary">lpdA</name>
    <name evidence="16" type="ORF">MTR66_05945</name>
</gene>
<name>A0ABT0BNS2_9SPHN</name>
<evidence type="ECO:0000256" key="13">
    <source>
        <dbReference type="RuleBase" id="RU003692"/>
    </source>
</evidence>
<dbReference type="EMBL" id="JALHLG010000005">
    <property type="protein sequence ID" value="MCJ2186359.1"/>
    <property type="molecule type" value="Genomic_DNA"/>
</dbReference>
<dbReference type="GO" id="GO:0004148">
    <property type="term" value="F:dihydrolipoyl dehydrogenase (NADH) activity"/>
    <property type="evidence" value="ECO:0007669"/>
    <property type="project" value="UniProtKB-EC"/>
</dbReference>
<evidence type="ECO:0000256" key="6">
    <source>
        <dbReference type="ARBA" id="ARBA00022630"/>
    </source>
</evidence>
<feature type="domain" description="FAD/NAD(P)-binding" evidence="15">
    <location>
        <begin position="5"/>
        <end position="326"/>
    </location>
</feature>
<dbReference type="PIRSF" id="PIRSF000350">
    <property type="entry name" value="Mercury_reductase_MerA"/>
    <property type="match status" value="1"/>
</dbReference>
<dbReference type="SUPFAM" id="SSF51905">
    <property type="entry name" value="FAD/NAD(P)-binding domain"/>
    <property type="match status" value="1"/>
</dbReference>
<dbReference type="InterPro" id="IPR050151">
    <property type="entry name" value="Class-I_Pyr_Nuc-Dis_Oxidored"/>
</dbReference>
<dbReference type="RefSeq" id="WP_243918713.1">
    <property type="nucleotide sequence ID" value="NZ_JALHLG010000005.1"/>
</dbReference>
<dbReference type="InterPro" id="IPR004099">
    <property type="entry name" value="Pyr_nucl-diS_OxRdtase_dimer"/>
</dbReference>
<evidence type="ECO:0000256" key="4">
    <source>
        <dbReference type="ARBA" id="ARBA00016961"/>
    </source>
</evidence>
<evidence type="ECO:0000256" key="12">
    <source>
        <dbReference type="ARBA" id="ARBA00049187"/>
    </source>
</evidence>
<evidence type="ECO:0000259" key="15">
    <source>
        <dbReference type="Pfam" id="PF07992"/>
    </source>
</evidence>
<evidence type="ECO:0000256" key="10">
    <source>
        <dbReference type="ARBA" id="ARBA00023157"/>
    </source>
</evidence>
<dbReference type="Pfam" id="PF07992">
    <property type="entry name" value="Pyr_redox_2"/>
    <property type="match status" value="1"/>
</dbReference>
<dbReference type="Gene3D" id="3.50.50.60">
    <property type="entry name" value="FAD/NAD(P)-binding domain"/>
    <property type="match status" value="2"/>
</dbReference>
<comment type="similarity">
    <text evidence="2 13">Belongs to the class-I pyridine nucleotide-disulfide oxidoreductase family.</text>
</comment>
<dbReference type="InterPro" id="IPR001100">
    <property type="entry name" value="Pyr_nuc-diS_OxRdtase"/>
</dbReference>
<comment type="cofactor">
    <cofactor evidence="13">
        <name>FAD</name>
        <dbReference type="ChEBI" id="CHEBI:57692"/>
    </cofactor>
    <text evidence="13">Binds 1 FAD per subunit.</text>
</comment>
<evidence type="ECO:0000256" key="7">
    <source>
        <dbReference type="ARBA" id="ARBA00022827"/>
    </source>
</evidence>
<sequence>MADSYDVIVLGSGPGGYVSAIRCAQLGLKTAIVERELLGGICLNWGCIPTKALLRSAEVFHQMQHAKDYGLAAENITADLEAVVKRSRGVAKQLNQGVTHLMKKNKIAVHMGTGKLVAPGKLEVTGEKGTETLEAKHIILAVGARARELPKAKADGERIWTYRHAMTPKEMPSKLLVIGSGAIGIEFASFYNDMGVDVTVVEMMDRIVPVEDKDVSAFLEKQLVKQGMKIMTKANIGTIEKTGSGVKVAIKDKAGKEETTEFSHVIVAIGIVPNVENIGLEDLAIEPDKRFHIKVDGYGRTNVPGVWALGDCVEGPWLAHKASHEGVTTAEAIAQELGNKEVHPHPLDRSNIPGCTYCHPQIASVGMTEAKAKEAGYELKVGMFPFIGNGKAIALGEPEGFVKTVFDAKTGELLGAHMIGAEVTEMIQGYVVGKTLETSEAELMNTVFPHPTISETMHEATLAAFGRALHI</sequence>
<accession>A0ABT0BNS2</accession>
<protein>
    <recommendedName>
        <fullName evidence="4 13">Dihydrolipoyl dehydrogenase</fullName>
        <ecNumber evidence="3 13">1.8.1.4</ecNumber>
    </recommendedName>
</protein>
<dbReference type="InterPro" id="IPR036188">
    <property type="entry name" value="FAD/NAD-bd_sf"/>
</dbReference>
<evidence type="ECO:0000256" key="9">
    <source>
        <dbReference type="ARBA" id="ARBA00023027"/>
    </source>
</evidence>
<comment type="miscellaneous">
    <text evidence="13">The active site is a redox-active disulfide bond.</text>
</comment>
<dbReference type="PANTHER" id="PTHR22912:SF217">
    <property type="entry name" value="DIHYDROLIPOYL DEHYDROGENASE"/>
    <property type="match status" value="1"/>
</dbReference>
<comment type="caution">
    <text evidence="16">The sequence shown here is derived from an EMBL/GenBank/DDBJ whole genome shotgun (WGS) entry which is preliminary data.</text>
</comment>
<dbReference type="InterPro" id="IPR006258">
    <property type="entry name" value="Lipoamide_DH"/>
</dbReference>
<dbReference type="PRINTS" id="PR00368">
    <property type="entry name" value="FADPNR"/>
</dbReference>
<dbReference type="Gene3D" id="3.30.390.30">
    <property type="match status" value="1"/>
</dbReference>
<organism evidence="16 17">
    <name type="scientific">Novosphingobium beihaiensis</name>
    <dbReference type="NCBI Taxonomy" id="2930389"/>
    <lineage>
        <taxon>Bacteria</taxon>
        <taxon>Pseudomonadati</taxon>
        <taxon>Pseudomonadota</taxon>
        <taxon>Alphaproteobacteria</taxon>
        <taxon>Sphingomonadales</taxon>
        <taxon>Sphingomonadaceae</taxon>
        <taxon>Novosphingobium</taxon>
    </lineage>
</organism>
<evidence type="ECO:0000256" key="11">
    <source>
        <dbReference type="ARBA" id="ARBA00023284"/>
    </source>
</evidence>
<dbReference type="Proteomes" id="UP001202281">
    <property type="component" value="Unassembled WGS sequence"/>
</dbReference>
<comment type="subcellular location">
    <subcellularLocation>
        <location evidence="1">Cytoplasm</location>
    </subcellularLocation>
</comment>
<dbReference type="PANTHER" id="PTHR22912">
    <property type="entry name" value="DISULFIDE OXIDOREDUCTASE"/>
    <property type="match status" value="1"/>
</dbReference>
<dbReference type="Pfam" id="PF02852">
    <property type="entry name" value="Pyr_redox_dim"/>
    <property type="match status" value="1"/>
</dbReference>
<comment type="catalytic activity">
    <reaction evidence="12 13">
        <text>N(6)-[(R)-dihydrolipoyl]-L-lysyl-[protein] + NAD(+) = N(6)-[(R)-lipoyl]-L-lysyl-[protein] + NADH + H(+)</text>
        <dbReference type="Rhea" id="RHEA:15045"/>
        <dbReference type="Rhea" id="RHEA-COMP:10474"/>
        <dbReference type="Rhea" id="RHEA-COMP:10475"/>
        <dbReference type="ChEBI" id="CHEBI:15378"/>
        <dbReference type="ChEBI" id="CHEBI:57540"/>
        <dbReference type="ChEBI" id="CHEBI:57945"/>
        <dbReference type="ChEBI" id="CHEBI:83099"/>
        <dbReference type="ChEBI" id="CHEBI:83100"/>
        <dbReference type="EC" id="1.8.1.4"/>
    </reaction>
</comment>
<keyword evidence="8 13" id="KW-0560">Oxidoreductase</keyword>
<evidence type="ECO:0000259" key="14">
    <source>
        <dbReference type="Pfam" id="PF02852"/>
    </source>
</evidence>
<dbReference type="NCBIfam" id="TIGR01350">
    <property type="entry name" value="lipoamide_DH"/>
    <property type="match status" value="1"/>
</dbReference>
<feature type="domain" description="Pyridine nucleotide-disulphide oxidoreductase dimerisation" evidence="14">
    <location>
        <begin position="352"/>
        <end position="460"/>
    </location>
</feature>
<evidence type="ECO:0000256" key="5">
    <source>
        <dbReference type="ARBA" id="ARBA00022490"/>
    </source>
</evidence>
<evidence type="ECO:0000313" key="17">
    <source>
        <dbReference type="Proteomes" id="UP001202281"/>
    </source>
</evidence>
<dbReference type="PROSITE" id="PS00076">
    <property type="entry name" value="PYRIDINE_REDOX_1"/>
    <property type="match status" value="1"/>
</dbReference>
<dbReference type="SUPFAM" id="SSF55424">
    <property type="entry name" value="FAD/NAD-linked reductases, dimerisation (C-terminal) domain"/>
    <property type="match status" value="1"/>
</dbReference>
<evidence type="ECO:0000256" key="1">
    <source>
        <dbReference type="ARBA" id="ARBA00004496"/>
    </source>
</evidence>
<evidence type="ECO:0000313" key="16">
    <source>
        <dbReference type="EMBL" id="MCJ2186359.1"/>
    </source>
</evidence>
<evidence type="ECO:0000256" key="3">
    <source>
        <dbReference type="ARBA" id="ARBA00012608"/>
    </source>
</evidence>
<reference evidence="16 17" key="1">
    <citation type="submission" date="2022-04" db="EMBL/GenBank/DDBJ databases">
        <title>Identification of a novel bacterium isolated from mangrove sediments.</title>
        <authorList>
            <person name="Pan X."/>
        </authorList>
    </citation>
    <scope>NUCLEOTIDE SEQUENCE [LARGE SCALE GENOMIC DNA]</scope>
    <source>
        <strain evidence="16 17">B2638</strain>
    </source>
</reference>
<evidence type="ECO:0000256" key="2">
    <source>
        <dbReference type="ARBA" id="ARBA00007532"/>
    </source>
</evidence>
<dbReference type="InterPro" id="IPR012999">
    <property type="entry name" value="Pyr_OxRdtase_I_AS"/>
</dbReference>
<keyword evidence="5" id="KW-0963">Cytoplasm</keyword>
<keyword evidence="9 13" id="KW-0520">NAD</keyword>
<dbReference type="InterPro" id="IPR016156">
    <property type="entry name" value="FAD/NAD-linked_Rdtase_dimer_sf"/>
</dbReference>
<keyword evidence="6 13" id="KW-0285">Flavoprotein</keyword>
<keyword evidence="7 13" id="KW-0274">FAD</keyword>
<keyword evidence="11 13" id="KW-0676">Redox-active center</keyword>
<dbReference type="PRINTS" id="PR00411">
    <property type="entry name" value="PNDRDTASEI"/>
</dbReference>
<evidence type="ECO:0000256" key="8">
    <source>
        <dbReference type="ARBA" id="ARBA00023002"/>
    </source>
</evidence>
<keyword evidence="17" id="KW-1185">Reference proteome</keyword>